<reference evidence="2 3" key="1">
    <citation type="journal article" date="2012" name="Genome Biol.">
        <title>Genome and low-iron response of an oceanic diatom adapted to chronic iron limitation.</title>
        <authorList>
            <person name="Lommer M."/>
            <person name="Specht M."/>
            <person name="Roy A.S."/>
            <person name="Kraemer L."/>
            <person name="Andreson R."/>
            <person name="Gutowska M.A."/>
            <person name="Wolf J."/>
            <person name="Bergner S.V."/>
            <person name="Schilhabel M.B."/>
            <person name="Klostermeier U.C."/>
            <person name="Beiko R.G."/>
            <person name="Rosenstiel P."/>
            <person name="Hippler M."/>
            <person name="Laroche J."/>
        </authorList>
    </citation>
    <scope>NUCLEOTIDE SEQUENCE [LARGE SCALE GENOMIC DNA]</scope>
    <source>
        <strain evidence="2 3">CCMP1005</strain>
    </source>
</reference>
<feature type="compositionally biased region" description="Pro residues" evidence="1">
    <location>
        <begin position="63"/>
        <end position="78"/>
    </location>
</feature>
<evidence type="ECO:0000256" key="1">
    <source>
        <dbReference type="SAM" id="MobiDB-lite"/>
    </source>
</evidence>
<feature type="non-terminal residue" evidence="2">
    <location>
        <position position="1"/>
    </location>
</feature>
<feature type="compositionally biased region" description="Low complexity" evidence="1">
    <location>
        <begin position="283"/>
        <end position="294"/>
    </location>
</feature>
<dbReference type="EMBL" id="AGNL01037250">
    <property type="protein sequence ID" value="EJK53691.1"/>
    <property type="molecule type" value="Genomic_DNA"/>
</dbReference>
<gene>
    <name evidence="2" type="ORF">THAOC_26816</name>
</gene>
<sequence>RLRGRDAAVSFPPCAAAPGLGRTPDRGAERWGDRVPEVDVPQLRPAVEEGRPEPLEVRHLEPRPGPLPQLDPLPPPGAPRRLGRDCLLGATARSFPRRVVAAPALVRGGEEDFRQPPPPALADHPQHALSAGRDPEGVLVVEVAVVQPRAVAGSAPATSASRALPSCSSGARGAAPMPLLPVGRHLPSYPPSPPAALIVAFAKLRRPPAAEGEPRRAQNVGGYASLRRLTPPPLSAPPHNICALHFICKAFVEASAPSLARPSPARAMFAPSISRTPARDAQTTPRPAKTTARPARVKAATCMVSLSSDSHLSEYSDSDVQR</sequence>
<comment type="caution">
    <text evidence="2">The sequence shown here is derived from an EMBL/GenBank/DDBJ whole genome shotgun (WGS) entry which is preliminary data.</text>
</comment>
<protein>
    <submittedName>
        <fullName evidence="2">Uncharacterized protein</fullName>
    </submittedName>
</protein>
<accession>K0RY15</accession>
<evidence type="ECO:0000313" key="2">
    <source>
        <dbReference type="EMBL" id="EJK53691.1"/>
    </source>
</evidence>
<feature type="compositionally biased region" description="Basic and acidic residues" evidence="1">
    <location>
        <begin position="46"/>
        <end position="62"/>
    </location>
</feature>
<dbReference type="AlphaFoldDB" id="K0RY15"/>
<feature type="region of interest" description="Disordered" evidence="1">
    <location>
        <begin position="1"/>
        <end position="78"/>
    </location>
</feature>
<organism evidence="2 3">
    <name type="scientific">Thalassiosira oceanica</name>
    <name type="common">Marine diatom</name>
    <dbReference type="NCBI Taxonomy" id="159749"/>
    <lineage>
        <taxon>Eukaryota</taxon>
        <taxon>Sar</taxon>
        <taxon>Stramenopiles</taxon>
        <taxon>Ochrophyta</taxon>
        <taxon>Bacillariophyta</taxon>
        <taxon>Coscinodiscophyceae</taxon>
        <taxon>Thalassiosirophycidae</taxon>
        <taxon>Thalassiosirales</taxon>
        <taxon>Thalassiosiraceae</taxon>
        <taxon>Thalassiosira</taxon>
    </lineage>
</organism>
<feature type="compositionally biased region" description="Basic and acidic residues" evidence="1">
    <location>
        <begin position="23"/>
        <end position="37"/>
    </location>
</feature>
<keyword evidence="3" id="KW-1185">Reference proteome</keyword>
<dbReference type="Proteomes" id="UP000266841">
    <property type="component" value="Unassembled WGS sequence"/>
</dbReference>
<name>K0RY15_THAOC</name>
<proteinExistence type="predicted"/>
<evidence type="ECO:0000313" key="3">
    <source>
        <dbReference type="Proteomes" id="UP000266841"/>
    </source>
</evidence>
<feature type="region of interest" description="Disordered" evidence="1">
    <location>
        <begin position="110"/>
        <end position="131"/>
    </location>
</feature>
<feature type="region of interest" description="Disordered" evidence="1">
    <location>
        <begin position="273"/>
        <end position="297"/>
    </location>
</feature>